<comment type="subcellular location">
    <subcellularLocation>
        <location evidence="1 7">Cell membrane</location>
        <topology evidence="1 7">Multi-pass membrane protein</topology>
    </subcellularLocation>
</comment>
<dbReference type="GO" id="GO:0004129">
    <property type="term" value="F:cytochrome-c oxidase activity"/>
    <property type="evidence" value="ECO:0007669"/>
    <property type="project" value="InterPro"/>
</dbReference>
<protein>
    <submittedName>
        <fullName evidence="10">Heme-copper oxidase subunit III</fullName>
    </submittedName>
</protein>
<dbReference type="InterPro" id="IPR000298">
    <property type="entry name" value="Cyt_c_oxidase-like_su3"/>
</dbReference>
<evidence type="ECO:0000256" key="2">
    <source>
        <dbReference type="ARBA" id="ARBA00010581"/>
    </source>
</evidence>
<evidence type="ECO:0000256" key="7">
    <source>
        <dbReference type="RuleBase" id="RU003376"/>
    </source>
</evidence>
<dbReference type="PROSITE" id="PS50253">
    <property type="entry name" value="COX3"/>
    <property type="match status" value="1"/>
</dbReference>
<keyword evidence="3" id="KW-1003">Cell membrane</keyword>
<evidence type="ECO:0000256" key="6">
    <source>
        <dbReference type="ARBA" id="ARBA00023136"/>
    </source>
</evidence>
<evidence type="ECO:0000259" key="9">
    <source>
        <dbReference type="PROSITE" id="PS50253"/>
    </source>
</evidence>
<evidence type="ECO:0000313" key="10">
    <source>
        <dbReference type="EMBL" id="AWB27596.1"/>
    </source>
</evidence>
<name>A0A2R4X1D1_9EURY</name>
<feature type="transmembrane region" description="Helical" evidence="8">
    <location>
        <begin position="136"/>
        <end position="158"/>
    </location>
</feature>
<feature type="domain" description="Heme-copper oxidase subunit III family profile" evidence="9">
    <location>
        <begin position="14"/>
        <end position="274"/>
    </location>
</feature>
<keyword evidence="11" id="KW-1185">Reference proteome</keyword>
<dbReference type="GO" id="GO:0005886">
    <property type="term" value="C:plasma membrane"/>
    <property type="evidence" value="ECO:0007669"/>
    <property type="project" value="UniProtKB-SubCell"/>
</dbReference>
<dbReference type="EMBL" id="CP028858">
    <property type="protein sequence ID" value="AWB27596.1"/>
    <property type="molecule type" value="Genomic_DNA"/>
</dbReference>
<dbReference type="GO" id="GO:0019646">
    <property type="term" value="P:aerobic electron transport chain"/>
    <property type="evidence" value="ECO:0007669"/>
    <property type="project" value="InterPro"/>
</dbReference>
<evidence type="ECO:0000256" key="4">
    <source>
        <dbReference type="ARBA" id="ARBA00022692"/>
    </source>
</evidence>
<comment type="similarity">
    <text evidence="2 7">Belongs to the cytochrome c oxidase subunit 3 family.</text>
</comment>
<evidence type="ECO:0000256" key="3">
    <source>
        <dbReference type="ARBA" id="ARBA00022475"/>
    </source>
</evidence>
<dbReference type="PANTHER" id="PTHR11403">
    <property type="entry name" value="CYTOCHROME C OXIDASE SUBUNIT III"/>
    <property type="match status" value="1"/>
</dbReference>
<feature type="transmembrane region" description="Helical" evidence="8">
    <location>
        <begin position="99"/>
        <end position="121"/>
    </location>
</feature>
<evidence type="ECO:0000256" key="5">
    <source>
        <dbReference type="ARBA" id="ARBA00022989"/>
    </source>
</evidence>
<dbReference type="CDD" id="cd00386">
    <property type="entry name" value="Heme_Cu_Oxidase_III_like"/>
    <property type="match status" value="1"/>
</dbReference>
<feature type="transmembrane region" description="Helical" evidence="8">
    <location>
        <begin position="54"/>
        <end position="78"/>
    </location>
</feature>
<dbReference type="GeneID" id="36512375"/>
<evidence type="ECO:0000256" key="8">
    <source>
        <dbReference type="SAM" id="Phobius"/>
    </source>
</evidence>
<feature type="transmembrane region" description="Helical" evidence="8">
    <location>
        <begin position="24"/>
        <end position="48"/>
    </location>
</feature>
<sequence length="282" mass="29537">MTESEGHGPLPAVRDLPRGYGEASWWPIIAAAGSAVLYLGIGLVILAGRDVGPGVPVGVGVTLIGAAVFVAGLGGWLYHAFVADWTNKAVHGDGGHLRWGMLIFLLTDVATFGAVYTYYLFVRAGAWPPADLPGGLLGAILAVNTVLLITSSGTFHLAEKRLQAGDHRGFRVGMAATFLLGVVFLGGQALEYSHLLDEGFALAGIYGSAFYGLTGLHGLHVALGVLMIGLVLARALRGQFSAERHTGVTTVAYYWHFVDAVWLVLVATLYVGAVIGTGQTPL</sequence>
<gene>
    <name evidence="10" type="ORF">HARCEL1_07670</name>
</gene>
<dbReference type="Pfam" id="PF00510">
    <property type="entry name" value="COX3"/>
    <property type="match status" value="1"/>
</dbReference>
<proteinExistence type="inferred from homology"/>
<evidence type="ECO:0000256" key="1">
    <source>
        <dbReference type="ARBA" id="ARBA00004651"/>
    </source>
</evidence>
<keyword evidence="6 8" id="KW-0472">Membrane</keyword>
<dbReference type="KEGG" id="harc:HARCEL1_07670"/>
<keyword evidence="5 8" id="KW-1133">Transmembrane helix</keyword>
<keyword evidence="4 7" id="KW-0812">Transmembrane</keyword>
<dbReference type="InterPro" id="IPR013833">
    <property type="entry name" value="Cyt_c_oxidase_su3_a-hlx"/>
</dbReference>
<feature type="transmembrane region" description="Helical" evidence="8">
    <location>
        <begin position="253"/>
        <end position="275"/>
    </location>
</feature>
<evidence type="ECO:0000313" key="11">
    <source>
        <dbReference type="Proteomes" id="UP000244727"/>
    </source>
</evidence>
<dbReference type="AlphaFoldDB" id="A0A2R4X1D1"/>
<dbReference type="RefSeq" id="WP_108382007.1">
    <property type="nucleotide sequence ID" value="NZ_CP028858.1"/>
</dbReference>
<dbReference type="FunFam" id="1.20.120.80:FF:000001">
    <property type="entry name" value="Cytochrome (Ubi)quinol oxidase subunit III"/>
    <property type="match status" value="1"/>
</dbReference>
<reference evidence="10 11" key="1">
    <citation type="submission" date="2018-04" db="EMBL/GenBank/DDBJ databases">
        <title>Halococcoides cellulosivorans gen. nov., sp. nov., an extremely halophilic cellulose-utilizing haloarchaeon from hypersaline lakes.</title>
        <authorList>
            <person name="Sorokin D.Y."/>
            <person name="Toshchakov S.V."/>
            <person name="Samarov N.I."/>
            <person name="Korzhenkov A."/>
            <person name="Kublanov I.V."/>
        </authorList>
    </citation>
    <scope>NUCLEOTIDE SEQUENCE [LARGE SCALE GENOMIC DNA]</scope>
    <source>
        <strain evidence="10 11">HArcel1</strain>
    </source>
</reference>
<feature type="transmembrane region" description="Helical" evidence="8">
    <location>
        <begin position="210"/>
        <end position="232"/>
    </location>
</feature>
<dbReference type="InterPro" id="IPR035973">
    <property type="entry name" value="Cyt_c_oxidase_su3-like_sf"/>
</dbReference>
<dbReference type="PANTHER" id="PTHR11403:SF2">
    <property type="entry name" value="CYTOCHROME BO(3) UBIQUINOL OXIDASE SUBUNIT 3"/>
    <property type="match status" value="1"/>
</dbReference>
<dbReference type="InterPro" id="IPR024791">
    <property type="entry name" value="Cyt_c/ubiquinol_Oxase_su3"/>
</dbReference>
<dbReference type="Proteomes" id="UP000244727">
    <property type="component" value="Chromosome"/>
</dbReference>
<organism evidence="10 11">
    <name type="scientific">Halococcoides cellulosivorans</name>
    <dbReference type="NCBI Taxonomy" id="1679096"/>
    <lineage>
        <taxon>Archaea</taxon>
        <taxon>Methanobacteriati</taxon>
        <taxon>Methanobacteriota</taxon>
        <taxon>Stenosarchaea group</taxon>
        <taxon>Halobacteria</taxon>
        <taxon>Halobacteriales</taxon>
        <taxon>Haloarculaceae</taxon>
        <taxon>Halococcoides</taxon>
    </lineage>
</organism>
<feature type="transmembrane region" description="Helical" evidence="8">
    <location>
        <begin position="170"/>
        <end position="190"/>
    </location>
</feature>
<dbReference type="Gene3D" id="1.20.120.80">
    <property type="entry name" value="Cytochrome c oxidase, subunit III, four-helix bundle"/>
    <property type="match status" value="1"/>
</dbReference>
<accession>A0A2R4X1D1</accession>
<dbReference type="SUPFAM" id="SSF81452">
    <property type="entry name" value="Cytochrome c oxidase subunit III-like"/>
    <property type="match status" value="1"/>
</dbReference>